<feature type="domain" description="Rhodanese" evidence="3">
    <location>
        <begin position="18"/>
        <end position="117"/>
    </location>
</feature>
<dbReference type="RefSeq" id="WP_179268680.1">
    <property type="nucleotide sequence ID" value="NZ_CP058579.1"/>
</dbReference>
<dbReference type="PROSITE" id="PS50206">
    <property type="entry name" value="RHODANESE_3"/>
    <property type="match status" value="1"/>
</dbReference>
<protein>
    <submittedName>
        <fullName evidence="4">MBL fold metallo-hydrolase</fullName>
    </submittedName>
</protein>
<evidence type="ECO:0000256" key="1">
    <source>
        <dbReference type="ARBA" id="ARBA00022723"/>
    </source>
</evidence>
<dbReference type="InterPro" id="IPR001763">
    <property type="entry name" value="Rhodanese-like_dom"/>
</dbReference>
<evidence type="ECO:0000313" key="5">
    <source>
        <dbReference type="Proteomes" id="UP000509626"/>
    </source>
</evidence>
<dbReference type="PANTHER" id="PTHR43084">
    <property type="entry name" value="PERSULFIDE DIOXYGENASE ETHE1"/>
    <property type="match status" value="1"/>
</dbReference>
<feature type="compositionally biased region" description="Basic and acidic residues" evidence="2">
    <location>
        <begin position="247"/>
        <end position="257"/>
    </location>
</feature>
<keyword evidence="4" id="KW-0378">Hydrolase</keyword>
<dbReference type="InterPro" id="IPR044528">
    <property type="entry name" value="POD-like_MBL-fold"/>
</dbReference>
<dbReference type="OrthoDB" id="9180at2157"/>
<dbReference type="KEGG" id="halu:HUG12_10285"/>
<feature type="region of interest" description="Disordered" evidence="2">
    <location>
        <begin position="244"/>
        <end position="270"/>
    </location>
</feature>
<keyword evidence="1" id="KW-0479">Metal-binding</keyword>
<evidence type="ECO:0000259" key="3">
    <source>
        <dbReference type="PROSITE" id="PS50206"/>
    </source>
</evidence>
<dbReference type="Gene3D" id="3.60.15.10">
    <property type="entry name" value="Ribonuclease Z/Hydroxyacylglutathione hydrolase-like"/>
    <property type="match status" value="1"/>
</dbReference>
<dbReference type="InterPro" id="IPR036866">
    <property type="entry name" value="RibonucZ/Hydroxyglut_hydro"/>
</dbReference>
<dbReference type="SUPFAM" id="SSF56281">
    <property type="entry name" value="Metallo-hydrolase/oxidoreductase"/>
    <property type="match status" value="1"/>
</dbReference>
<gene>
    <name evidence="4" type="ORF">HUG12_10285</name>
</gene>
<dbReference type="EMBL" id="CP058579">
    <property type="protein sequence ID" value="QLG62095.1"/>
    <property type="molecule type" value="Genomic_DNA"/>
</dbReference>
<evidence type="ECO:0000313" key="4">
    <source>
        <dbReference type="EMBL" id="QLG62095.1"/>
    </source>
</evidence>
<reference evidence="4 5" key="1">
    <citation type="submission" date="2020-06" db="EMBL/GenBank/DDBJ databases">
        <title>NJ-3-1, isolated from saline soil.</title>
        <authorList>
            <person name="Cui H.L."/>
            <person name="Shi X."/>
        </authorList>
    </citation>
    <scope>NUCLEOTIDE SEQUENCE [LARGE SCALE GENOMIC DNA]</scope>
    <source>
        <strain evidence="4 5">NJ-3-1</strain>
    </source>
</reference>
<dbReference type="PANTHER" id="PTHR43084:SF1">
    <property type="entry name" value="PERSULFIDE DIOXYGENASE ETHE1, MITOCHONDRIAL"/>
    <property type="match status" value="1"/>
</dbReference>
<proteinExistence type="predicted"/>
<dbReference type="GeneID" id="56037850"/>
<dbReference type="Proteomes" id="UP000509626">
    <property type="component" value="Chromosome"/>
</dbReference>
<dbReference type="GO" id="GO:0046872">
    <property type="term" value="F:metal ion binding"/>
    <property type="evidence" value="ECO:0007669"/>
    <property type="project" value="UniProtKB-KW"/>
</dbReference>
<dbReference type="Pfam" id="PF00581">
    <property type="entry name" value="Rhodanese"/>
    <property type="match status" value="1"/>
</dbReference>
<organism evidence="4 5">
    <name type="scientific">Halorarum salinum</name>
    <dbReference type="NCBI Taxonomy" id="2743089"/>
    <lineage>
        <taxon>Archaea</taxon>
        <taxon>Methanobacteriati</taxon>
        <taxon>Methanobacteriota</taxon>
        <taxon>Stenosarchaea group</taxon>
        <taxon>Halobacteria</taxon>
        <taxon>Halobacteriales</taxon>
        <taxon>Haloferacaceae</taxon>
        <taxon>Halorarum</taxon>
    </lineage>
</organism>
<dbReference type="GO" id="GO:0050313">
    <property type="term" value="F:sulfur dioxygenase activity"/>
    <property type="evidence" value="ECO:0007669"/>
    <property type="project" value="InterPro"/>
</dbReference>
<dbReference type="Pfam" id="PF00753">
    <property type="entry name" value="Lactamase_B"/>
    <property type="match status" value="1"/>
</dbReference>
<dbReference type="GO" id="GO:0070813">
    <property type="term" value="P:hydrogen sulfide metabolic process"/>
    <property type="evidence" value="ECO:0007669"/>
    <property type="project" value="TreeGrafter"/>
</dbReference>
<dbReference type="InterPro" id="IPR051682">
    <property type="entry name" value="Mito_Persulfide_Diox"/>
</dbReference>
<dbReference type="GO" id="GO:0016787">
    <property type="term" value="F:hydrolase activity"/>
    <property type="evidence" value="ECO:0007669"/>
    <property type="project" value="UniProtKB-KW"/>
</dbReference>
<dbReference type="GO" id="GO:0006749">
    <property type="term" value="P:glutathione metabolic process"/>
    <property type="evidence" value="ECO:0007669"/>
    <property type="project" value="InterPro"/>
</dbReference>
<sequence length="406" mass="42728">MTHEEELDPETLARRLRAGESVSILDVRNRDEYETWRVEGRSVTDAQVPHVKFVAAGATGDPADLLPDDLTDPVVSVCPRGEASTEVAGLLREAGVDAVNLAGGMTAWARTYLAAELDAGDATVLQYQRPSSGCLAYLVVSGGEAAVVDPLRAFADRYVEDADERGATLRYALDTHVHADHVSGVRAVAERTDAEVALPDGAAERGLAFDARLVGDGEELQVGDATLAAIHAPGHTSELTAFALRGGRGDGGGRDGDGGGSGRNGDGDEAAPDVLFTGDALFLRSVGRPDLERGDEAAREYAVLAHDTLHDRLLALPDDTLVAPGHYADHADARGDAYAAPLGDLRGMDVLQLDEDAFVDRVASDLPPRPSNYERIIATNLGRESMDDEAAFEAELGPNNCAVSAG</sequence>
<name>A0A7D5LBF2_9EURY</name>
<dbReference type="Gene3D" id="3.40.250.10">
    <property type="entry name" value="Rhodanese-like domain"/>
    <property type="match status" value="1"/>
</dbReference>
<dbReference type="InterPro" id="IPR036873">
    <property type="entry name" value="Rhodanese-like_dom_sf"/>
</dbReference>
<dbReference type="CDD" id="cd07724">
    <property type="entry name" value="POD-like_MBL-fold"/>
    <property type="match status" value="1"/>
</dbReference>
<evidence type="ECO:0000256" key="2">
    <source>
        <dbReference type="SAM" id="MobiDB-lite"/>
    </source>
</evidence>
<dbReference type="SMART" id="SM00849">
    <property type="entry name" value="Lactamase_B"/>
    <property type="match status" value="1"/>
</dbReference>
<dbReference type="AlphaFoldDB" id="A0A7D5LBF2"/>
<accession>A0A7D5LBF2</accession>
<keyword evidence="5" id="KW-1185">Reference proteome</keyword>
<dbReference type="SMART" id="SM00450">
    <property type="entry name" value="RHOD"/>
    <property type="match status" value="1"/>
</dbReference>
<dbReference type="InterPro" id="IPR001279">
    <property type="entry name" value="Metallo-B-lactamas"/>
</dbReference>
<dbReference type="SUPFAM" id="SSF52821">
    <property type="entry name" value="Rhodanese/Cell cycle control phosphatase"/>
    <property type="match status" value="1"/>
</dbReference>